<dbReference type="Proteomes" id="UP000067461">
    <property type="component" value="Chromosome"/>
</dbReference>
<dbReference type="PANTHER" id="PTHR30098:SF2">
    <property type="entry name" value="LEUCYL_PHENYLALANYL-TRNA--PROTEIN TRANSFERASE"/>
    <property type="match status" value="1"/>
</dbReference>
<dbReference type="HOGENOM" id="CLU_075045_0_0_4"/>
<evidence type="ECO:0000256" key="3">
    <source>
        <dbReference type="ARBA" id="ARBA00023315"/>
    </source>
</evidence>
<keyword evidence="2 4" id="KW-0808">Transferase</keyword>
<comment type="similarity">
    <text evidence="4">Belongs to the L/F-transferase family.</text>
</comment>
<dbReference type="STRING" id="1458425.SRAA_0532"/>
<dbReference type="InterPro" id="IPR016181">
    <property type="entry name" value="Acyl_CoA_acyltransferase"/>
</dbReference>
<dbReference type="GO" id="GO:0008914">
    <property type="term" value="F:leucyl-tRNA--protein transferase activity"/>
    <property type="evidence" value="ECO:0007669"/>
    <property type="project" value="UniProtKB-UniRule"/>
</dbReference>
<comment type="catalytic activity">
    <reaction evidence="4">
        <text>N-terminal L-arginyl-[protein] + L-leucyl-tRNA(Leu) = N-terminal L-leucyl-L-arginyl-[protein] + tRNA(Leu) + H(+)</text>
        <dbReference type="Rhea" id="RHEA:50416"/>
        <dbReference type="Rhea" id="RHEA-COMP:9613"/>
        <dbReference type="Rhea" id="RHEA-COMP:9622"/>
        <dbReference type="Rhea" id="RHEA-COMP:12672"/>
        <dbReference type="Rhea" id="RHEA-COMP:12673"/>
        <dbReference type="ChEBI" id="CHEBI:15378"/>
        <dbReference type="ChEBI" id="CHEBI:64719"/>
        <dbReference type="ChEBI" id="CHEBI:78442"/>
        <dbReference type="ChEBI" id="CHEBI:78494"/>
        <dbReference type="ChEBI" id="CHEBI:133044"/>
        <dbReference type="EC" id="2.3.2.6"/>
    </reaction>
</comment>
<dbReference type="NCBIfam" id="TIGR00667">
    <property type="entry name" value="aat"/>
    <property type="match status" value="1"/>
</dbReference>
<dbReference type="InterPro" id="IPR042203">
    <property type="entry name" value="Leu/Phe-tRNA_Trfase_C"/>
</dbReference>
<dbReference type="Gene3D" id="3.30.70.3550">
    <property type="entry name" value="Leucyl/phenylalanyl-tRNA-protein transferase, N-terminal domain"/>
    <property type="match status" value="1"/>
</dbReference>
<dbReference type="SUPFAM" id="SSF55729">
    <property type="entry name" value="Acyl-CoA N-acyltransferases (Nat)"/>
    <property type="match status" value="1"/>
</dbReference>
<dbReference type="Pfam" id="PF03588">
    <property type="entry name" value="Leu_Phe_trans"/>
    <property type="match status" value="1"/>
</dbReference>
<dbReference type="InterPro" id="IPR004616">
    <property type="entry name" value="Leu/Phe-tRNA_Trfase"/>
</dbReference>
<comment type="catalytic activity">
    <reaction evidence="4">
        <text>N-terminal L-lysyl-[protein] + L-leucyl-tRNA(Leu) = N-terminal L-leucyl-L-lysyl-[protein] + tRNA(Leu) + H(+)</text>
        <dbReference type="Rhea" id="RHEA:12340"/>
        <dbReference type="Rhea" id="RHEA-COMP:9613"/>
        <dbReference type="Rhea" id="RHEA-COMP:9622"/>
        <dbReference type="Rhea" id="RHEA-COMP:12670"/>
        <dbReference type="Rhea" id="RHEA-COMP:12671"/>
        <dbReference type="ChEBI" id="CHEBI:15378"/>
        <dbReference type="ChEBI" id="CHEBI:65249"/>
        <dbReference type="ChEBI" id="CHEBI:78442"/>
        <dbReference type="ChEBI" id="CHEBI:78494"/>
        <dbReference type="ChEBI" id="CHEBI:133043"/>
        <dbReference type="EC" id="2.3.2.6"/>
    </reaction>
</comment>
<dbReference type="EMBL" id="AP014568">
    <property type="protein sequence ID" value="BAO80386.1"/>
    <property type="molecule type" value="Genomic_DNA"/>
</dbReference>
<dbReference type="EC" id="2.3.2.6" evidence="4"/>
<dbReference type="PANTHER" id="PTHR30098">
    <property type="entry name" value="LEUCYL/PHENYLALANYL-TRNA--PROTEIN TRANSFERASE"/>
    <property type="match status" value="1"/>
</dbReference>
<evidence type="ECO:0000313" key="6">
    <source>
        <dbReference type="Proteomes" id="UP000067461"/>
    </source>
</evidence>
<dbReference type="GO" id="GO:0030163">
    <property type="term" value="P:protein catabolic process"/>
    <property type="evidence" value="ECO:0007669"/>
    <property type="project" value="UniProtKB-UniRule"/>
</dbReference>
<dbReference type="AlphaFoldDB" id="A0A060NFV3"/>
<dbReference type="OrthoDB" id="9790282at2"/>
<accession>A0A060NFV3</accession>
<dbReference type="HAMAP" id="MF_00688">
    <property type="entry name" value="Leu_Phe_trans"/>
    <property type="match status" value="1"/>
</dbReference>
<dbReference type="InterPro" id="IPR042221">
    <property type="entry name" value="Leu/Phe-tRNA_Trfase_N"/>
</dbReference>
<reference evidence="5 6" key="1">
    <citation type="journal article" date="2014" name="Nat. Commun.">
        <title>Physiological and genomic features of highly alkaliphilic hydrogen-utilizing Betaproteobacteria from a continental serpentinizing site.</title>
        <authorList>
            <person name="Suzuki S."/>
            <person name="Kuenen J.G."/>
            <person name="Schipper K."/>
            <person name="van der Velde S."/>
            <person name="Ishii S."/>
            <person name="Wu A."/>
            <person name="Sorokin D.Y."/>
            <person name="Tenney A."/>
            <person name="Meng X.Y."/>
            <person name="Morrill P.L."/>
            <person name="Kamagata Y."/>
            <person name="Muyzer G."/>
            <person name="Nealson K.H."/>
        </authorList>
    </citation>
    <scope>NUCLEOTIDE SEQUENCE [LARGE SCALE GENOMIC DNA]</scope>
    <source>
        <strain evidence="5 6">A1</strain>
    </source>
</reference>
<name>A0A060NFV3_9BURK</name>
<keyword evidence="6" id="KW-1185">Reference proteome</keyword>
<evidence type="ECO:0000256" key="2">
    <source>
        <dbReference type="ARBA" id="ARBA00022679"/>
    </source>
</evidence>
<dbReference type="Gene3D" id="3.40.630.70">
    <property type="entry name" value="Leucyl/phenylalanyl-tRNA-protein transferase, C-terminal domain"/>
    <property type="match status" value="1"/>
</dbReference>
<proteinExistence type="inferred from homology"/>
<keyword evidence="3 4" id="KW-0012">Acyltransferase</keyword>
<sequence>MSHPPGPRPALPWLQPGQPFPPVEQAWGAGDPIPGLLAAGGALDCASLERAYASGIFPWFSGEQPILWWSPDPRMVLRPADFRLHPSLRKELRRGLRQGRIEIRIDSAFEHVLRACAGVPRAGQRGSWIVPPMIEAYLAWHRAGAVHSVETWWDGELAGALYCVNLGRMVFGESMFSRRPNASKIALAALVACARAWQVPLIDCQQDTAHLASLGARTLPRSEFLQLVQPALAAPAPPWQFDPLHWQALFEPSPSSHPPP</sequence>
<evidence type="ECO:0000313" key="5">
    <source>
        <dbReference type="EMBL" id="BAO80386.1"/>
    </source>
</evidence>
<comment type="function">
    <text evidence="4">Functions in the N-end rule pathway of protein degradation where it conjugates Leu, Phe and, less efficiently, Met from aminoacyl-tRNAs to the N-termini of proteins containing an N-terminal arginine or lysine.</text>
</comment>
<dbReference type="KEGG" id="cbaa:SRAA_0532"/>
<dbReference type="GO" id="GO:0005737">
    <property type="term" value="C:cytoplasm"/>
    <property type="evidence" value="ECO:0007669"/>
    <property type="project" value="UniProtKB-SubCell"/>
</dbReference>
<comment type="subcellular location">
    <subcellularLocation>
        <location evidence="4">Cytoplasm</location>
    </subcellularLocation>
</comment>
<protein>
    <recommendedName>
        <fullName evidence="4">Leucyl/phenylalanyl-tRNA--protein transferase</fullName>
        <ecNumber evidence="4">2.3.2.6</ecNumber>
    </recommendedName>
    <alternativeName>
        <fullName evidence="4">L/F-transferase</fullName>
    </alternativeName>
    <alternativeName>
        <fullName evidence="4">Leucyltransferase</fullName>
    </alternativeName>
    <alternativeName>
        <fullName evidence="4">Phenyalanyltransferase</fullName>
    </alternativeName>
</protein>
<comment type="catalytic activity">
    <reaction evidence="4">
        <text>L-phenylalanyl-tRNA(Phe) + an N-terminal L-alpha-aminoacyl-[protein] = an N-terminal L-phenylalanyl-L-alpha-aminoacyl-[protein] + tRNA(Phe)</text>
        <dbReference type="Rhea" id="RHEA:43632"/>
        <dbReference type="Rhea" id="RHEA-COMP:9668"/>
        <dbReference type="Rhea" id="RHEA-COMP:9699"/>
        <dbReference type="Rhea" id="RHEA-COMP:10636"/>
        <dbReference type="Rhea" id="RHEA-COMP:10637"/>
        <dbReference type="ChEBI" id="CHEBI:78442"/>
        <dbReference type="ChEBI" id="CHEBI:78531"/>
        <dbReference type="ChEBI" id="CHEBI:78597"/>
        <dbReference type="ChEBI" id="CHEBI:83561"/>
        <dbReference type="EC" id="2.3.2.6"/>
    </reaction>
</comment>
<evidence type="ECO:0000256" key="1">
    <source>
        <dbReference type="ARBA" id="ARBA00022490"/>
    </source>
</evidence>
<keyword evidence="1 4" id="KW-0963">Cytoplasm</keyword>
<organism evidence="5 6">
    <name type="scientific">Serpentinimonas raichei</name>
    <dbReference type="NCBI Taxonomy" id="1458425"/>
    <lineage>
        <taxon>Bacteria</taxon>
        <taxon>Pseudomonadati</taxon>
        <taxon>Pseudomonadota</taxon>
        <taxon>Betaproteobacteria</taxon>
        <taxon>Burkholderiales</taxon>
        <taxon>Comamonadaceae</taxon>
        <taxon>Serpentinimonas</taxon>
    </lineage>
</organism>
<evidence type="ECO:0000256" key="4">
    <source>
        <dbReference type="HAMAP-Rule" id="MF_00688"/>
    </source>
</evidence>
<dbReference type="RefSeq" id="WP_045530770.1">
    <property type="nucleotide sequence ID" value="NZ_AP014568.1"/>
</dbReference>
<gene>
    <name evidence="4 5" type="primary">aat</name>
    <name evidence="5" type="ORF">SRAA_0532</name>
</gene>